<proteinExistence type="predicted"/>
<dbReference type="GO" id="GO:0004521">
    <property type="term" value="F:RNA endonuclease activity"/>
    <property type="evidence" value="ECO:0007669"/>
    <property type="project" value="InterPro"/>
</dbReference>
<dbReference type="GO" id="GO:0016787">
    <property type="term" value="F:hydrolase activity"/>
    <property type="evidence" value="ECO:0007669"/>
    <property type="project" value="UniProtKB-KW"/>
</dbReference>
<dbReference type="Gene3D" id="3.10.450.30">
    <property type="entry name" value="Microbial ribonucleases"/>
    <property type="match status" value="1"/>
</dbReference>
<protein>
    <submittedName>
        <fullName evidence="3">Ribonuclease N</fullName>
    </submittedName>
</protein>
<gene>
    <name evidence="3" type="ORF">FKR81_39430</name>
</gene>
<dbReference type="EMBL" id="VOBR01000042">
    <property type="protein sequence ID" value="TWP45273.1"/>
    <property type="molecule type" value="Genomic_DNA"/>
</dbReference>
<keyword evidence="1" id="KW-0540">Nuclease</keyword>
<dbReference type="Pfam" id="PF00545">
    <property type="entry name" value="Ribonuclease"/>
    <property type="match status" value="1"/>
</dbReference>
<evidence type="ECO:0000313" key="4">
    <source>
        <dbReference type="Proteomes" id="UP000316639"/>
    </source>
</evidence>
<keyword evidence="2" id="KW-0378">Hydrolase</keyword>
<dbReference type="OrthoDB" id="5326845at2"/>
<evidence type="ECO:0000313" key="3">
    <source>
        <dbReference type="EMBL" id="TWP45273.1"/>
    </source>
</evidence>
<sequence>MSPGRRLTVALVGLIALVVVGWFARDVASTVPPADTAPTIVSSGAPNAPSGMQTKALSSLPPEAGKTYQLIKSNGPFPYPRNDGVTFQNREKRLPAKKSDYYREYTVPTPGSQDRGARRLITGQQEELYYTQDHYDSFVVVDVRK</sequence>
<dbReference type="GO" id="GO:0003723">
    <property type="term" value="F:RNA binding"/>
    <property type="evidence" value="ECO:0007669"/>
    <property type="project" value="InterPro"/>
</dbReference>
<reference evidence="3 4" key="1">
    <citation type="submission" date="2019-07" db="EMBL/GenBank/DDBJ databases">
        <title>Lentzea xizangensis sp. nov., isolated from Qinghai-Tibetan Plateau Soils.</title>
        <authorList>
            <person name="Huang J."/>
        </authorList>
    </citation>
    <scope>NUCLEOTIDE SEQUENCE [LARGE SCALE GENOMIC DNA]</scope>
    <source>
        <strain evidence="3 4">FXJ1.1311</strain>
    </source>
</reference>
<keyword evidence="4" id="KW-1185">Reference proteome</keyword>
<name>A0A563EGB0_9PSEU</name>
<evidence type="ECO:0000256" key="2">
    <source>
        <dbReference type="ARBA" id="ARBA00022801"/>
    </source>
</evidence>
<dbReference type="Proteomes" id="UP000316639">
    <property type="component" value="Unassembled WGS sequence"/>
</dbReference>
<dbReference type="RefSeq" id="WP_146360067.1">
    <property type="nucleotide sequence ID" value="NZ_VOBR01000042.1"/>
</dbReference>
<comment type="caution">
    <text evidence="3">The sequence shown here is derived from an EMBL/GenBank/DDBJ whole genome shotgun (WGS) entry which is preliminary data.</text>
</comment>
<evidence type="ECO:0000256" key="1">
    <source>
        <dbReference type="ARBA" id="ARBA00022722"/>
    </source>
</evidence>
<dbReference type="AlphaFoldDB" id="A0A563EGB0"/>
<accession>A0A563EGB0</accession>
<dbReference type="SUPFAM" id="SSF53933">
    <property type="entry name" value="Microbial ribonucleases"/>
    <property type="match status" value="1"/>
</dbReference>
<dbReference type="InterPro" id="IPR000026">
    <property type="entry name" value="N1-like"/>
</dbReference>
<organism evidence="3 4">
    <name type="scientific">Lentzea tibetensis</name>
    <dbReference type="NCBI Taxonomy" id="2591470"/>
    <lineage>
        <taxon>Bacteria</taxon>
        <taxon>Bacillati</taxon>
        <taxon>Actinomycetota</taxon>
        <taxon>Actinomycetes</taxon>
        <taxon>Pseudonocardiales</taxon>
        <taxon>Pseudonocardiaceae</taxon>
        <taxon>Lentzea</taxon>
    </lineage>
</organism>
<dbReference type="InterPro" id="IPR016191">
    <property type="entry name" value="Ribonuclease/ribotoxin"/>
</dbReference>